<keyword evidence="1 3" id="KW-0238">DNA-binding</keyword>
<dbReference type="RefSeq" id="WP_316783069.1">
    <property type="nucleotide sequence ID" value="NZ_JASMWN010000060.1"/>
</dbReference>
<evidence type="ECO:0000313" key="3">
    <source>
        <dbReference type="EMBL" id="MDU9007207.1"/>
    </source>
</evidence>
<dbReference type="Pfam" id="PF04014">
    <property type="entry name" value="MazE_antitoxin"/>
    <property type="match status" value="1"/>
</dbReference>
<accession>A0ABU3VLX2</accession>
<protein>
    <submittedName>
        <fullName evidence="3">AbrB/MazE/SpoVT family DNA-binding domain-containing protein</fullName>
    </submittedName>
</protein>
<dbReference type="InterPro" id="IPR007159">
    <property type="entry name" value="SpoVT-AbrB_dom"/>
</dbReference>
<sequence length="77" mass="8129">MPATVTTKGQVTIPKPVRDLLGLIPGSKVDFRRNAAGEVVLRPAEKTPATSQFAKFRGHAGKGLDTEAIMALTRGDA</sequence>
<comment type="caution">
    <text evidence="3">The sequence shown here is derived from an EMBL/GenBank/DDBJ whole genome shotgun (WGS) entry which is preliminary data.</text>
</comment>
<dbReference type="Proteomes" id="UP001255416">
    <property type="component" value="Unassembled WGS sequence"/>
</dbReference>
<organism evidence="3 4">
    <name type="scientific">Sedimentitalea todarodis</name>
    <dbReference type="NCBI Taxonomy" id="1631240"/>
    <lineage>
        <taxon>Bacteria</taxon>
        <taxon>Pseudomonadati</taxon>
        <taxon>Pseudomonadota</taxon>
        <taxon>Alphaproteobacteria</taxon>
        <taxon>Rhodobacterales</taxon>
        <taxon>Paracoccaceae</taxon>
        <taxon>Sedimentitalea</taxon>
    </lineage>
</organism>
<keyword evidence="4" id="KW-1185">Reference proteome</keyword>
<feature type="domain" description="SpoVT-AbrB" evidence="2">
    <location>
        <begin position="1"/>
        <end position="46"/>
    </location>
</feature>
<dbReference type="EMBL" id="JASMWN010000060">
    <property type="protein sequence ID" value="MDU9007207.1"/>
    <property type="molecule type" value="Genomic_DNA"/>
</dbReference>
<dbReference type="SMART" id="SM00966">
    <property type="entry name" value="SpoVT_AbrB"/>
    <property type="match status" value="1"/>
</dbReference>
<reference evidence="4" key="1">
    <citation type="submission" date="2023-05" db="EMBL/GenBank/DDBJ databases">
        <title>Sedimentitalea sp. nov. JM2-8.</title>
        <authorList>
            <person name="Huang J."/>
        </authorList>
    </citation>
    <scope>NUCLEOTIDE SEQUENCE [LARGE SCALE GENOMIC DNA]</scope>
    <source>
        <strain evidence="4">KHS03</strain>
    </source>
</reference>
<dbReference type="SUPFAM" id="SSF89447">
    <property type="entry name" value="AbrB/MazE/MraZ-like"/>
    <property type="match status" value="1"/>
</dbReference>
<dbReference type="NCBIfam" id="TIGR01439">
    <property type="entry name" value="lp_hng_hel_AbrB"/>
    <property type="match status" value="1"/>
</dbReference>
<evidence type="ECO:0000313" key="4">
    <source>
        <dbReference type="Proteomes" id="UP001255416"/>
    </source>
</evidence>
<evidence type="ECO:0000259" key="2">
    <source>
        <dbReference type="PROSITE" id="PS51740"/>
    </source>
</evidence>
<dbReference type="InterPro" id="IPR037914">
    <property type="entry name" value="SpoVT-AbrB_sf"/>
</dbReference>
<dbReference type="Gene3D" id="2.10.260.10">
    <property type="match status" value="1"/>
</dbReference>
<evidence type="ECO:0000256" key="1">
    <source>
        <dbReference type="PROSITE-ProRule" id="PRU01076"/>
    </source>
</evidence>
<gene>
    <name evidence="3" type="ORF">QO231_25750</name>
</gene>
<name>A0ABU3VLX2_9RHOB</name>
<proteinExistence type="predicted"/>
<dbReference type="GO" id="GO:0003677">
    <property type="term" value="F:DNA binding"/>
    <property type="evidence" value="ECO:0007669"/>
    <property type="project" value="UniProtKB-KW"/>
</dbReference>
<dbReference type="PROSITE" id="PS51740">
    <property type="entry name" value="SPOVT_ABRB"/>
    <property type="match status" value="1"/>
</dbReference>